<dbReference type="InterPro" id="IPR002898">
    <property type="entry name" value="MotA_ExbB_proton_chnl"/>
</dbReference>
<evidence type="ECO:0000256" key="3">
    <source>
        <dbReference type="ARBA" id="ARBA00022692"/>
    </source>
</evidence>
<dbReference type="PANTHER" id="PTHR30625:SF3">
    <property type="entry name" value="TOL-PAL SYSTEM PROTEIN TOLQ"/>
    <property type="match status" value="1"/>
</dbReference>
<dbReference type="Proteomes" id="UP000651112">
    <property type="component" value="Unassembled WGS sequence"/>
</dbReference>
<dbReference type="PANTHER" id="PTHR30625">
    <property type="entry name" value="PROTEIN TOLQ"/>
    <property type="match status" value="1"/>
</dbReference>
<protein>
    <submittedName>
        <fullName evidence="9">MotA/TolQ/ExbB proton channel family protein</fullName>
    </submittedName>
</protein>
<accession>A0ABR7XQE3</accession>
<keyword evidence="2" id="KW-1003">Cell membrane</keyword>
<evidence type="ECO:0000259" key="8">
    <source>
        <dbReference type="Pfam" id="PF01618"/>
    </source>
</evidence>
<keyword evidence="6" id="KW-0653">Protein transport</keyword>
<keyword evidence="3 7" id="KW-0812">Transmembrane</keyword>
<evidence type="ECO:0000256" key="1">
    <source>
        <dbReference type="ARBA" id="ARBA00004651"/>
    </source>
</evidence>
<evidence type="ECO:0000313" key="10">
    <source>
        <dbReference type="Proteomes" id="UP000651112"/>
    </source>
</evidence>
<dbReference type="InterPro" id="IPR050790">
    <property type="entry name" value="ExbB/TolQ_transport"/>
</dbReference>
<dbReference type="RefSeq" id="WP_190313163.1">
    <property type="nucleotide sequence ID" value="NZ_JACNYL010000002.1"/>
</dbReference>
<comment type="caution">
    <text evidence="9">The sequence shown here is derived from an EMBL/GenBank/DDBJ whole genome shotgun (WGS) entry which is preliminary data.</text>
</comment>
<evidence type="ECO:0000256" key="4">
    <source>
        <dbReference type="ARBA" id="ARBA00022989"/>
    </source>
</evidence>
<keyword evidence="6" id="KW-0813">Transport</keyword>
<proteinExistence type="inferred from homology"/>
<keyword evidence="4 7" id="KW-1133">Transmembrane helix</keyword>
<dbReference type="EMBL" id="JACNYL010000002">
    <property type="protein sequence ID" value="MBD1421390.1"/>
    <property type="molecule type" value="Genomic_DNA"/>
</dbReference>
<feature type="transmembrane region" description="Helical" evidence="7">
    <location>
        <begin position="152"/>
        <end position="170"/>
    </location>
</feature>
<evidence type="ECO:0000313" key="9">
    <source>
        <dbReference type="EMBL" id="MBD1421390.1"/>
    </source>
</evidence>
<feature type="transmembrane region" description="Helical" evidence="7">
    <location>
        <begin position="20"/>
        <end position="41"/>
    </location>
</feature>
<name>A0ABR7XQE3_9SPHI</name>
<evidence type="ECO:0000256" key="6">
    <source>
        <dbReference type="RuleBase" id="RU004057"/>
    </source>
</evidence>
<dbReference type="Pfam" id="PF01618">
    <property type="entry name" value="MotA_ExbB"/>
    <property type="match status" value="1"/>
</dbReference>
<evidence type="ECO:0000256" key="2">
    <source>
        <dbReference type="ARBA" id="ARBA00022475"/>
    </source>
</evidence>
<evidence type="ECO:0000256" key="5">
    <source>
        <dbReference type="ARBA" id="ARBA00023136"/>
    </source>
</evidence>
<organism evidence="9 10">
    <name type="scientific">Sphingobacterium chuzhouense</name>
    <dbReference type="NCBI Taxonomy" id="1742264"/>
    <lineage>
        <taxon>Bacteria</taxon>
        <taxon>Pseudomonadati</taxon>
        <taxon>Bacteroidota</taxon>
        <taxon>Sphingobacteriia</taxon>
        <taxon>Sphingobacteriales</taxon>
        <taxon>Sphingobacteriaceae</taxon>
        <taxon>Sphingobacterium</taxon>
    </lineage>
</organism>
<keyword evidence="5 7" id="KW-0472">Membrane</keyword>
<sequence>MDFLNKLIYWISTGFLVPTVLLLVFLFFRALLLIGSFYGFYMNRLKTRRRIVPLITGLNGDNVRELATDGLPASSFKEALYRIVENAPSEVIREKVLTDYELLTQKELDLARTLSKVGPILGLIGTLIPIQPALVGLSNGDLTSIAKNMQEGFASTIIGLIIGGVGFIILQIKQRWYNEDLADLEFIHELISEKR</sequence>
<feature type="domain" description="MotA/TolQ/ExbB proton channel" evidence="8">
    <location>
        <begin position="75"/>
        <end position="179"/>
    </location>
</feature>
<feature type="transmembrane region" description="Helical" evidence="7">
    <location>
        <begin position="120"/>
        <end position="140"/>
    </location>
</feature>
<gene>
    <name evidence="9" type="ORF">H8B21_07380</name>
</gene>
<reference evidence="9 10" key="1">
    <citation type="submission" date="2020-08" db="EMBL/GenBank/DDBJ databases">
        <title>Sphingobacterium sp. DN00404 isolated from aquaculture water.</title>
        <authorList>
            <person name="Zhang M."/>
        </authorList>
    </citation>
    <scope>NUCLEOTIDE SEQUENCE [LARGE SCALE GENOMIC DNA]</scope>
    <source>
        <strain evidence="9 10">KCTC 42746</strain>
    </source>
</reference>
<keyword evidence="10" id="KW-1185">Reference proteome</keyword>
<comment type="subcellular location">
    <subcellularLocation>
        <location evidence="1">Cell membrane</location>
        <topology evidence="1">Multi-pass membrane protein</topology>
    </subcellularLocation>
    <subcellularLocation>
        <location evidence="6">Membrane</location>
        <topology evidence="6">Multi-pass membrane protein</topology>
    </subcellularLocation>
</comment>
<evidence type="ECO:0000256" key="7">
    <source>
        <dbReference type="SAM" id="Phobius"/>
    </source>
</evidence>
<comment type="similarity">
    <text evidence="6">Belongs to the exbB/tolQ family.</text>
</comment>